<reference evidence="2" key="2">
    <citation type="submission" date="2021-09" db="EMBL/GenBank/DDBJ databases">
        <authorList>
            <person name="Jia N."/>
            <person name="Wang J."/>
            <person name="Shi W."/>
            <person name="Du L."/>
            <person name="Sun Y."/>
            <person name="Zhan W."/>
            <person name="Jiang J."/>
            <person name="Wang Q."/>
            <person name="Zhang B."/>
            <person name="Ji P."/>
            <person name="Sakyi L.B."/>
            <person name="Cui X."/>
            <person name="Yuan T."/>
            <person name="Jiang B."/>
            <person name="Yang W."/>
            <person name="Lam T.T.-Y."/>
            <person name="Chang Q."/>
            <person name="Ding S."/>
            <person name="Wang X."/>
            <person name="Zhu J."/>
            <person name="Ruan X."/>
            <person name="Zhao L."/>
            <person name="Wei J."/>
            <person name="Que T."/>
            <person name="Du C."/>
            <person name="Cheng J."/>
            <person name="Dai P."/>
            <person name="Han X."/>
            <person name="Huang E."/>
            <person name="Gao Y."/>
            <person name="Liu J."/>
            <person name="Shao H."/>
            <person name="Ye R."/>
            <person name="Li L."/>
            <person name="Wei W."/>
            <person name="Wang X."/>
            <person name="Wang C."/>
            <person name="Huo Q."/>
            <person name="Li W."/>
            <person name="Guo W."/>
            <person name="Chen H."/>
            <person name="Chen S."/>
            <person name="Zhou L."/>
            <person name="Zhou L."/>
            <person name="Ni X."/>
            <person name="Tian J."/>
            <person name="Zhou Y."/>
            <person name="Sheng Y."/>
            <person name="Liu T."/>
            <person name="Pan Y."/>
            <person name="Xia L."/>
            <person name="Li J."/>
            <person name="Zhao F."/>
            <person name="Cao W."/>
        </authorList>
    </citation>
    <scope>NUCLEOTIDE SEQUENCE</scope>
    <source>
        <strain evidence="2">Rsan-2018</strain>
        <tissue evidence="2">Larvae</tissue>
    </source>
</reference>
<keyword evidence="3" id="KW-1185">Reference proteome</keyword>
<proteinExistence type="predicted"/>
<reference evidence="2" key="1">
    <citation type="journal article" date="2020" name="Cell">
        <title>Large-Scale Comparative Analyses of Tick Genomes Elucidate Their Genetic Diversity and Vector Capacities.</title>
        <authorList>
            <consortium name="Tick Genome and Microbiome Consortium (TIGMIC)"/>
            <person name="Jia N."/>
            <person name="Wang J."/>
            <person name="Shi W."/>
            <person name="Du L."/>
            <person name="Sun Y."/>
            <person name="Zhan W."/>
            <person name="Jiang J.F."/>
            <person name="Wang Q."/>
            <person name="Zhang B."/>
            <person name="Ji P."/>
            <person name="Bell-Sakyi L."/>
            <person name="Cui X.M."/>
            <person name="Yuan T.T."/>
            <person name="Jiang B.G."/>
            <person name="Yang W.F."/>
            <person name="Lam T.T."/>
            <person name="Chang Q.C."/>
            <person name="Ding S.J."/>
            <person name="Wang X.J."/>
            <person name="Zhu J.G."/>
            <person name="Ruan X.D."/>
            <person name="Zhao L."/>
            <person name="Wei J.T."/>
            <person name="Ye R.Z."/>
            <person name="Que T.C."/>
            <person name="Du C.H."/>
            <person name="Zhou Y.H."/>
            <person name="Cheng J.X."/>
            <person name="Dai P.F."/>
            <person name="Guo W.B."/>
            <person name="Han X.H."/>
            <person name="Huang E.J."/>
            <person name="Li L.F."/>
            <person name="Wei W."/>
            <person name="Gao Y.C."/>
            <person name="Liu J.Z."/>
            <person name="Shao H.Z."/>
            <person name="Wang X."/>
            <person name="Wang C.C."/>
            <person name="Yang T.C."/>
            <person name="Huo Q.B."/>
            <person name="Li W."/>
            <person name="Chen H.Y."/>
            <person name="Chen S.E."/>
            <person name="Zhou L.G."/>
            <person name="Ni X.B."/>
            <person name="Tian J.H."/>
            <person name="Sheng Y."/>
            <person name="Liu T."/>
            <person name="Pan Y.S."/>
            <person name="Xia L.Y."/>
            <person name="Li J."/>
            <person name="Zhao F."/>
            <person name="Cao W.C."/>
        </authorList>
    </citation>
    <scope>NUCLEOTIDE SEQUENCE</scope>
    <source>
        <strain evidence="2">Rsan-2018</strain>
    </source>
</reference>
<gene>
    <name evidence="2" type="ORF">HPB52_002829</name>
</gene>
<feature type="region of interest" description="Disordered" evidence="1">
    <location>
        <begin position="1"/>
        <end position="58"/>
    </location>
</feature>
<protein>
    <submittedName>
        <fullName evidence="2">Uncharacterized protein</fullName>
    </submittedName>
</protein>
<evidence type="ECO:0000313" key="3">
    <source>
        <dbReference type="Proteomes" id="UP000821837"/>
    </source>
</evidence>
<sequence length="171" mass="17758">MKEMSKQPLDLAVAPASDNGGDRGAGIGNPAVLRDDDCAGSGTLRSHSGAVTSSDIAQERARETATLDRLDSTPVTARKTDLPIKKTATSASATQPAASYLIVDLDLVNQLLGFTLCKTCGRDVKRATGDRNYGLATKLALLCKCSKCLKDDSSCLNGTATTSVEAHDANG</sequence>
<comment type="caution">
    <text evidence="2">The sequence shown here is derived from an EMBL/GenBank/DDBJ whole genome shotgun (WGS) entry which is preliminary data.</text>
</comment>
<accession>A0A9D4PG52</accession>
<organism evidence="2 3">
    <name type="scientific">Rhipicephalus sanguineus</name>
    <name type="common">Brown dog tick</name>
    <name type="synonym">Ixodes sanguineus</name>
    <dbReference type="NCBI Taxonomy" id="34632"/>
    <lineage>
        <taxon>Eukaryota</taxon>
        <taxon>Metazoa</taxon>
        <taxon>Ecdysozoa</taxon>
        <taxon>Arthropoda</taxon>
        <taxon>Chelicerata</taxon>
        <taxon>Arachnida</taxon>
        <taxon>Acari</taxon>
        <taxon>Parasitiformes</taxon>
        <taxon>Ixodida</taxon>
        <taxon>Ixodoidea</taxon>
        <taxon>Ixodidae</taxon>
        <taxon>Rhipicephalinae</taxon>
        <taxon>Rhipicephalus</taxon>
        <taxon>Rhipicephalus</taxon>
    </lineage>
</organism>
<evidence type="ECO:0000313" key="2">
    <source>
        <dbReference type="EMBL" id="KAH7938945.1"/>
    </source>
</evidence>
<evidence type="ECO:0000256" key="1">
    <source>
        <dbReference type="SAM" id="MobiDB-lite"/>
    </source>
</evidence>
<dbReference type="EMBL" id="JABSTV010001254">
    <property type="protein sequence ID" value="KAH7938945.1"/>
    <property type="molecule type" value="Genomic_DNA"/>
</dbReference>
<dbReference type="Proteomes" id="UP000821837">
    <property type="component" value="Chromosome 8"/>
</dbReference>
<name>A0A9D4PG52_RHISA</name>
<dbReference type="AlphaFoldDB" id="A0A9D4PG52"/>
<feature type="compositionally biased region" description="Polar residues" evidence="1">
    <location>
        <begin position="43"/>
        <end position="56"/>
    </location>
</feature>